<dbReference type="RefSeq" id="WP_193501307.1">
    <property type="nucleotide sequence ID" value="NZ_JADCKC010000002.1"/>
</dbReference>
<dbReference type="EMBL" id="JADCKC010000002">
    <property type="protein sequence ID" value="MBE5037738.1"/>
    <property type="molecule type" value="Genomic_DNA"/>
</dbReference>
<reference evidence="14 15" key="1">
    <citation type="submission" date="2020-10" db="EMBL/GenBank/DDBJ databases">
        <title>ChiBAC.</title>
        <authorList>
            <person name="Zenner C."/>
            <person name="Hitch T.C.A."/>
            <person name="Clavel T."/>
        </authorList>
    </citation>
    <scope>NUCLEOTIDE SEQUENCE [LARGE SCALE GENOMIC DNA]</scope>
    <source>
        <strain evidence="14 15">DSM 109015</strain>
    </source>
</reference>
<dbReference type="SUPFAM" id="SSF47384">
    <property type="entry name" value="Homodimeric domain of signal transducing histidine kinase"/>
    <property type="match status" value="1"/>
</dbReference>
<dbReference type="SMART" id="SM00387">
    <property type="entry name" value="HATPase_c"/>
    <property type="match status" value="1"/>
</dbReference>
<name>A0ABR9R3P7_9FIRM</name>
<evidence type="ECO:0000256" key="10">
    <source>
        <dbReference type="ARBA" id="ARBA00023136"/>
    </source>
</evidence>
<keyword evidence="15" id="KW-1185">Reference proteome</keyword>
<feature type="signal peptide" evidence="11">
    <location>
        <begin position="1"/>
        <end position="17"/>
    </location>
</feature>
<dbReference type="Gene3D" id="3.30.565.10">
    <property type="entry name" value="Histidine kinase-like ATPase, C-terminal domain"/>
    <property type="match status" value="1"/>
</dbReference>
<dbReference type="PROSITE" id="PS50885">
    <property type="entry name" value="HAMP"/>
    <property type="match status" value="1"/>
</dbReference>
<dbReference type="Gene3D" id="6.10.340.10">
    <property type="match status" value="1"/>
</dbReference>
<keyword evidence="11" id="KW-0732">Signal</keyword>
<evidence type="ECO:0000256" key="3">
    <source>
        <dbReference type="ARBA" id="ARBA00012438"/>
    </source>
</evidence>
<comment type="caution">
    <text evidence="14">The sequence shown here is derived from an EMBL/GenBank/DDBJ whole genome shotgun (WGS) entry which is preliminary data.</text>
</comment>
<evidence type="ECO:0000313" key="15">
    <source>
        <dbReference type="Proteomes" id="UP000768567"/>
    </source>
</evidence>
<dbReference type="PROSITE" id="PS50109">
    <property type="entry name" value="HIS_KIN"/>
    <property type="match status" value="1"/>
</dbReference>
<accession>A0ABR9R3P7</accession>
<dbReference type="PANTHER" id="PTHR45436:SF5">
    <property type="entry name" value="SENSOR HISTIDINE KINASE TRCS"/>
    <property type="match status" value="1"/>
</dbReference>
<dbReference type="CDD" id="cd06225">
    <property type="entry name" value="HAMP"/>
    <property type="match status" value="1"/>
</dbReference>
<dbReference type="InterPro" id="IPR003594">
    <property type="entry name" value="HATPase_dom"/>
</dbReference>
<dbReference type="Pfam" id="PF00512">
    <property type="entry name" value="HisKA"/>
    <property type="match status" value="1"/>
</dbReference>
<dbReference type="SMART" id="SM00304">
    <property type="entry name" value="HAMP"/>
    <property type="match status" value="1"/>
</dbReference>
<dbReference type="PRINTS" id="PR00344">
    <property type="entry name" value="BCTRLSENSOR"/>
</dbReference>
<keyword evidence="7" id="KW-0418">Kinase</keyword>
<keyword evidence="9" id="KW-0902">Two-component regulatory system</keyword>
<dbReference type="SUPFAM" id="SSF55874">
    <property type="entry name" value="ATPase domain of HSP90 chaperone/DNA topoisomerase II/histidine kinase"/>
    <property type="match status" value="1"/>
</dbReference>
<keyword evidence="10" id="KW-0472">Membrane</keyword>
<dbReference type="InterPro" id="IPR005467">
    <property type="entry name" value="His_kinase_dom"/>
</dbReference>
<dbReference type="Proteomes" id="UP000768567">
    <property type="component" value="Unassembled WGS sequence"/>
</dbReference>
<evidence type="ECO:0000256" key="11">
    <source>
        <dbReference type="SAM" id="SignalP"/>
    </source>
</evidence>
<keyword evidence="5" id="KW-0808">Transferase</keyword>
<dbReference type="EC" id="2.7.13.3" evidence="3"/>
<dbReference type="Gene3D" id="1.10.287.130">
    <property type="match status" value="1"/>
</dbReference>
<dbReference type="SMART" id="SM00388">
    <property type="entry name" value="HisKA"/>
    <property type="match status" value="1"/>
</dbReference>
<evidence type="ECO:0000256" key="9">
    <source>
        <dbReference type="ARBA" id="ARBA00023012"/>
    </source>
</evidence>
<evidence type="ECO:0000256" key="5">
    <source>
        <dbReference type="ARBA" id="ARBA00022679"/>
    </source>
</evidence>
<comment type="catalytic activity">
    <reaction evidence="1">
        <text>ATP + protein L-histidine = ADP + protein N-phospho-L-histidine.</text>
        <dbReference type="EC" id="2.7.13.3"/>
    </reaction>
</comment>
<dbReference type="InterPro" id="IPR003661">
    <property type="entry name" value="HisK_dim/P_dom"/>
</dbReference>
<keyword evidence="6" id="KW-0812">Transmembrane</keyword>
<comment type="subcellular location">
    <subcellularLocation>
        <location evidence="2">Membrane</location>
    </subcellularLocation>
</comment>
<sequence>MKFAAKLTVVISTFLCAALSLGGSWTVQQNFARVRQDLLRQRSRRQLYDRYALETAFAGQTEESLSILAARYEAEQRALTTEGAPMFSLFGENGTVLYSDLPHSISYADQQQALAAGETEATFLQGEGQYFLLLSTPLRGLDRPLWMVSAYDVTPQFRERDRQLGQQLLLQLAAMALTGAAAALASRRMTRPLRQLEEASTALSEGKSGAWVDIASRDELEQLGDTFNRMAGALEDQMDLLRQETDRQKRFVAAFTHELKTPMTAILGYSGMLRTAELPPERRLRAVNYIYHESTRLEALCRELLLLLGLEKGELQMEPVPVFSVYGEVRRSLPEWPLRLEWQGEQQAVVQADRVLLATLVRNLVLNAAAAEPKDNTVTVRCDRCDEGIRLCVEDRGKGIPAEELPHITEPFYRVDKSRAREKGGNGLGLSICAMIARLHGSPLELDSREGEGTRVWVTLKEAKP</sequence>
<feature type="domain" description="Histidine kinase" evidence="12">
    <location>
        <begin position="254"/>
        <end position="464"/>
    </location>
</feature>
<keyword evidence="4" id="KW-0597">Phosphoprotein</keyword>
<keyword evidence="8" id="KW-1133">Transmembrane helix</keyword>
<feature type="chain" id="PRO_5045209059" description="histidine kinase" evidence="11">
    <location>
        <begin position="18"/>
        <end position="465"/>
    </location>
</feature>
<dbReference type="Pfam" id="PF00672">
    <property type="entry name" value="HAMP"/>
    <property type="match status" value="1"/>
</dbReference>
<dbReference type="InterPro" id="IPR036890">
    <property type="entry name" value="HATPase_C_sf"/>
</dbReference>
<evidence type="ECO:0000256" key="7">
    <source>
        <dbReference type="ARBA" id="ARBA00022777"/>
    </source>
</evidence>
<evidence type="ECO:0000259" key="12">
    <source>
        <dbReference type="PROSITE" id="PS50109"/>
    </source>
</evidence>
<dbReference type="Pfam" id="PF02518">
    <property type="entry name" value="HATPase_c"/>
    <property type="match status" value="1"/>
</dbReference>
<evidence type="ECO:0000256" key="2">
    <source>
        <dbReference type="ARBA" id="ARBA00004370"/>
    </source>
</evidence>
<dbReference type="InterPro" id="IPR004358">
    <property type="entry name" value="Sig_transdc_His_kin-like_C"/>
</dbReference>
<protein>
    <recommendedName>
        <fullName evidence="3">histidine kinase</fullName>
        <ecNumber evidence="3">2.7.13.3</ecNumber>
    </recommendedName>
</protein>
<evidence type="ECO:0000313" key="14">
    <source>
        <dbReference type="EMBL" id="MBE5037738.1"/>
    </source>
</evidence>
<dbReference type="CDD" id="cd00075">
    <property type="entry name" value="HATPase"/>
    <property type="match status" value="1"/>
</dbReference>
<dbReference type="SUPFAM" id="SSF158472">
    <property type="entry name" value="HAMP domain-like"/>
    <property type="match status" value="1"/>
</dbReference>
<feature type="domain" description="HAMP" evidence="13">
    <location>
        <begin position="187"/>
        <end position="239"/>
    </location>
</feature>
<evidence type="ECO:0000256" key="8">
    <source>
        <dbReference type="ARBA" id="ARBA00022989"/>
    </source>
</evidence>
<proteinExistence type="predicted"/>
<dbReference type="CDD" id="cd00082">
    <property type="entry name" value="HisKA"/>
    <property type="match status" value="1"/>
</dbReference>
<evidence type="ECO:0000259" key="13">
    <source>
        <dbReference type="PROSITE" id="PS50885"/>
    </source>
</evidence>
<gene>
    <name evidence="14" type="ORF">INF35_08070</name>
</gene>
<dbReference type="InterPro" id="IPR050428">
    <property type="entry name" value="TCS_sensor_his_kinase"/>
</dbReference>
<evidence type="ECO:0000256" key="6">
    <source>
        <dbReference type="ARBA" id="ARBA00022692"/>
    </source>
</evidence>
<dbReference type="InterPro" id="IPR036097">
    <property type="entry name" value="HisK_dim/P_sf"/>
</dbReference>
<organism evidence="14 15">
    <name type="scientific">Gemmiger gallinarum</name>
    <dbReference type="NCBI Taxonomy" id="2779354"/>
    <lineage>
        <taxon>Bacteria</taxon>
        <taxon>Bacillati</taxon>
        <taxon>Bacillota</taxon>
        <taxon>Clostridia</taxon>
        <taxon>Eubacteriales</taxon>
        <taxon>Gemmiger</taxon>
    </lineage>
</organism>
<dbReference type="InterPro" id="IPR003660">
    <property type="entry name" value="HAMP_dom"/>
</dbReference>
<evidence type="ECO:0000256" key="1">
    <source>
        <dbReference type="ARBA" id="ARBA00000085"/>
    </source>
</evidence>
<dbReference type="PANTHER" id="PTHR45436">
    <property type="entry name" value="SENSOR HISTIDINE KINASE YKOH"/>
    <property type="match status" value="1"/>
</dbReference>
<evidence type="ECO:0000256" key="4">
    <source>
        <dbReference type="ARBA" id="ARBA00022553"/>
    </source>
</evidence>